<organism evidence="1 2">
    <name type="scientific">Amycolatopsis acidiphila</name>
    <dbReference type="NCBI Taxonomy" id="715473"/>
    <lineage>
        <taxon>Bacteria</taxon>
        <taxon>Bacillati</taxon>
        <taxon>Actinomycetota</taxon>
        <taxon>Actinomycetes</taxon>
        <taxon>Pseudonocardiales</taxon>
        <taxon>Pseudonocardiaceae</taxon>
        <taxon>Amycolatopsis</taxon>
    </lineage>
</organism>
<accession>A0A558A5I4</accession>
<dbReference type="AlphaFoldDB" id="A0A558A5I4"/>
<comment type="caution">
    <text evidence="1">The sequence shown here is derived from an EMBL/GenBank/DDBJ whole genome shotgun (WGS) entry which is preliminary data.</text>
</comment>
<reference evidence="1 2" key="1">
    <citation type="submission" date="2019-07" db="EMBL/GenBank/DDBJ databases">
        <title>New species of Amycolatopsis and Streptomyces.</title>
        <authorList>
            <person name="Duangmal K."/>
            <person name="Teo W.F.A."/>
            <person name="Lipun K."/>
        </authorList>
    </citation>
    <scope>NUCLEOTIDE SEQUENCE [LARGE SCALE GENOMIC DNA]</scope>
    <source>
        <strain evidence="1 2">JCM 30562</strain>
    </source>
</reference>
<name>A0A558A5I4_9PSEU</name>
<dbReference type="OrthoDB" id="3555895at2"/>
<dbReference type="EMBL" id="VJZA01000046">
    <property type="protein sequence ID" value="TVT19537.1"/>
    <property type="molecule type" value="Genomic_DNA"/>
</dbReference>
<protein>
    <submittedName>
        <fullName evidence="1">Uncharacterized protein</fullName>
    </submittedName>
</protein>
<gene>
    <name evidence="1" type="ORF">FNH06_23955</name>
</gene>
<evidence type="ECO:0000313" key="2">
    <source>
        <dbReference type="Proteomes" id="UP000318578"/>
    </source>
</evidence>
<dbReference type="Proteomes" id="UP000318578">
    <property type="component" value="Unassembled WGS sequence"/>
</dbReference>
<sequence>MGMAGIWIRTLGDGLIRADQVIGIANHRTPSLSGKPARWLLTVSLAVPAGSGSAESWDLTSLHRTLVQSDREARQAPEELARLLARLAAVGATGVVTPRVCGPDRDEVHFEFTRFDSDVPAEPMPTQADMVAVG</sequence>
<keyword evidence="2" id="KW-1185">Reference proteome</keyword>
<evidence type="ECO:0000313" key="1">
    <source>
        <dbReference type="EMBL" id="TVT19537.1"/>
    </source>
</evidence>
<proteinExistence type="predicted"/>